<proteinExistence type="predicted"/>
<protein>
    <submittedName>
        <fullName evidence="3">Uncharacterized protein</fullName>
    </submittedName>
</protein>
<evidence type="ECO:0000256" key="1">
    <source>
        <dbReference type="ARBA" id="ARBA00022723"/>
    </source>
</evidence>
<evidence type="ECO:0000313" key="4">
    <source>
        <dbReference type="Proteomes" id="UP001202328"/>
    </source>
</evidence>
<comment type="caution">
    <text evidence="3">The sequence shown here is derived from an EMBL/GenBank/DDBJ whole genome shotgun (WGS) entry which is preliminary data.</text>
</comment>
<dbReference type="Proteomes" id="UP001202328">
    <property type="component" value="Unassembled WGS sequence"/>
</dbReference>
<name>A0AAD4SZF6_9MAGN</name>
<gene>
    <name evidence="3" type="ORF">MKW98_023765</name>
</gene>
<evidence type="ECO:0000313" key="3">
    <source>
        <dbReference type="EMBL" id="KAI3928164.1"/>
    </source>
</evidence>
<dbReference type="AlphaFoldDB" id="A0AAD4SZF6"/>
<accession>A0AAD4SZF6</accession>
<dbReference type="InterPro" id="IPR052266">
    <property type="entry name" value="Miro-EF-hand_domain"/>
</dbReference>
<organism evidence="3 4">
    <name type="scientific">Papaver atlanticum</name>
    <dbReference type="NCBI Taxonomy" id="357466"/>
    <lineage>
        <taxon>Eukaryota</taxon>
        <taxon>Viridiplantae</taxon>
        <taxon>Streptophyta</taxon>
        <taxon>Embryophyta</taxon>
        <taxon>Tracheophyta</taxon>
        <taxon>Spermatophyta</taxon>
        <taxon>Magnoliopsida</taxon>
        <taxon>Ranunculales</taxon>
        <taxon>Papaveraceae</taxon>
        <taxon>Papaveroideae</taxon>
        <taxon>Papaver</taxon>
    </lineage>
</organism>
<keyword evidence="2" id="KW-0677">Repeat</keyword>
<evidence type="ECO:0000256" key="2">
    <source>
        <dbReference type="ARBA" id="ARBA00022737"/>
    </source>
</evidence>
<sequence>MHYVGEDDIYFEATQPRSMLLPNPYHGPHMDPTHGNWVAGRVEPDEENPGKFLIAFTFDATVTGRSTGNVTPAALLSSSSFQISDYKQATSNWTNVSWMTHLRPAELDLFSTAPESPWSEALYKECAEKTALGGLSFDEFLAQVKSLANLVYIGYQGDIASVLRMTRRRRLDCKKQQSDKNVFQCFVFGPKGVGGSHQTVFSEGMVLVEVIDELNLQ</sequence>
<dbReference type="EMBL" id="JAJJMB010007708">
    <property type="protein sequence ID" value="KAI3928164.1"/>
    <property type="molecule type" value="Genomic_DNA"/>
</dbReference>
<dbReference type="PANTHER" id="PTHR46819">
    <property type="entry name" value="EF-HAND CALCIUM-BINDING DOMAIN-CONTAINING PROTEIN 7"/>
    <property type="match status" value="1"/>
</dbReference>
<dbReference type="GO" id="GO:0046872">
    <property type="term" value="F:metal ion binding"/>
    <property type="evidence" value="ECO:0007669"/>
    <property type="project" value="UniProtKB-KW"/>
</dbReference>
<keyword evidence="4" id="KW-1185">Reference proteome</keyword>
<keyword evidence="1" id="KW-0479">Metal-binding</keyword>
<dbReference type="Gene3D" id="1.10.238.10">
    <property type="entry name" value="EF-hand"/>
    <property type="match status" value="1"/>
</dbReference>
<reference evidence="3" key="1">
    <citation type="submission" date="2022-04" db="EMBL/GenBank/DDBJ databases">
        <title>A functionally conserved STORR gene fusion in Papaver species that diverged 16.8 million years ago.</title>
        <authorList>
            <person name="Catania T."/>
        </authorList>
    </citation>
    <scope>NUCLEOTIDE SEQUENCE</scope>
    <source>
        <strain evidence="3">S-188037</strain>
    </source>
</reference>
<dbReference type="PANTHER" id="PTHR46819:SF1">
    <property type="entry name" value="EF-HAND CALCIUM-BINDING DOMAIN-CONTAINING PROTEIN 7"/>
    <property type="match status" value="1"/>
</dbReference>